<protein>
    <submittedName>
        <fullName evidence="2">Uncharacterized protein</fullName>
    </submittedName>
</protein>
<keyword evidence="3" id="KW-1185">Reference proteome</keyword>
<dbReference type="AlphaFoldDB" id="A0AAD5DJZ4"/>
<evidence type="ECO:0000256" key="1">
    <source>
        <dbReference type="SAM" id="MobiDB-lite"/>
    </source>
</evidence>
<evidence type="ECO:0000313" key="3">
    <source>
        <dbReference type="Proteomes" id="UP001205105"/>
    </source>
</evidence>
<proteinExistence type="predicted"/>
<sequence>MGIQVFETCHAALLPGQGGPPPPPASNLASSPPPPDSAIVIGDPHVRGFDDQWFFFDGQPGETVSLLSTGDGAKLDATLGAGGLRGQATFVRAIAFQQGGANVVAAVYEQGGQWRMAVWANGQPMAATDTAILPGGISVEASAAPPLLERIAYSTSPLHTAPKFRDSGRPIVTITTPSMRIEAKQRKPTKPAQIADPLYGEWFDVFVTVLHPLALPVTGILGDTYGQDQVQAASLTPVQQLPTAALVAE</sequence>
<organism evidence="2 3">
    <name type="scientific">Chlorella ohadii</name>
    <dbReference type="NCBI Taxonomy" id="2649997"/>
    <lineage>
        <taxon>Eukaryota</taxon>
        <taxon>Viridiplantae</taxon>
        <taxon>Chlorophyta</taxon>
        <taxon>core chlorophytes</taxon>
        <taxon>Trebouxiophyceae</taxon>
        <taxon>Chlorellales</taxon>
        <taxon>Chlorellaceae</taxon>
        <taxon>Chlorella clade</taxon>
        <taxon>Chlorella</taxon>
    </lineage>
</organism>
<evidence type="ECO:0000313" key="2">
    <source>
        <dbReference type="EMBL" id="KAI7836940.1"/>
    </source>
</evidence>
<accession>A0AAD5DJZ4</accession>
<feature type="compositionally biased region" description="Pro residues" evidence="1">
    <location>
        <begin position="18"/>
        <end position="36"/>
    </location>
</feature>
<feature type="region of interest" description="Disordered" evidence="1">
    <location>
        <begin position="14"/>
        <end position="37"/>
    </location>
</feature>
<gene>
    <name evidence="2" type="ORF">COHA_009189</name>
</gene>
<reference evidence="2" key="1">
    <citation type="submission" date="2020-11" db="EMBL/GenBank/DDBJ databases">
        <title>Chlorella ohadii genome sequencing and assembly.</title>
        <authorList>
            <person name="Murik O."/>
            <person name="Treves H."/>
            <person name="Kedem I."/>
            <person name="Shotland Y."/>
            <person name="Kaplan A."/>
        </authorList>
    </citation>
    <scope>NUCLEOTIDE SEQUENCE</scope>
    <source>
        <strain evidence="2">1</strain>
    </source>
</reference>
<dbReference type="Proteomes" id="UP001205105">
    <property type="component" value="Unassembled WGS sequence"/>
</dbReference>
<name>A0AAD5DJZ4_9CHLO</name>
<dbReference type="EMBL" id="JADXDR010000169">
    <property type="protein sequence ID" value="KAI7836940.1"/>
    <property type="molecule type" value="Genomic_DNA"/>
</dbReference>
<comment type="caution">
    <text evidence="2">The sequence shown here is derived from an EMBL/GenBank/DDBJ whole genome shotgun (WGS) entry which is preliminary data.</text>
</comment>